<feature type="region of interest" description="Disordered" evidence="2">
    <location>
        <begin position="1"/>
        <end position="423"/>
    </location>
</feature>
<evidence type="ECO:0000313" key="4">
    <source>
        <dbReference type="Proteomes" id="UP000272025"/>
    </source>
</evidence>
<organism evidence="3 4">
    <name type="scientific">Sodiomyces alkalinus (strain CBS 110278 / VKM F-3762 / F11)</name>
    <name type="common">Alkaliphilic filamentous fungus</name>
    <dbReference type="NCBI Taxonomy" id="1314773"/>
    <lineage>
        <taxon>Eukaryota</taxon>
        <taxon>Fungi</taxon>
        <taxon>Dikarya</taxon>
        <taxon>Ascomycota</taxon>
        <taxon>Pezizomycotina</taxon>
        <taxon>Sordariomycetes</taxon>
        <taxon>Hypocreomycetidae</taxon>
        <taxon>Glomerellales</taxon>
        <taxon>Plectosphaerellaceae</taxon>
        <taxon>Sodiomyces</taxon>
    </lineage>
</organism>
<feature type="compositionally biased region" description="Polar residues" evidence="2">
    <location>
        <begin position="77"/>
        <end position="86"/>
    </location>
</feature>
<feature type="compositionally biased region" description="Basic and acidic residues" evidence="2">
    <location>
        <begin position="347"/>
        <end position="367"/>
    </location>
</feature>
<dbReference type="Proteomes" id="UP000272025">
    <property type="component" value="Unassembled WGS sequence"/>
</dbReference>
<name>A0A3N2PYS7_SODAK</name>
<dbReference type="GeneID" id="39581917"/>
<feature type="compositionally biased region" description="Acidic residues" evidence="2">
    <location>
        <begin position="326"/>
        <end position="339"/>
    </location>
</feature>
<keyword evidence="4" id="KW-1185">Reference proteome</keyword>
<proteinExistence type="predicted"/>
<evidence type="ECO:0000256" key="2">
    <source>
        <dbReference type="SAM" id="MobiDB-lite"/>
    </source>
</evidence>
<feature type="compositionally biased region" description="Basic and acidic residues" evidence="2">
    <location>
        <begin position="178"/>
        <end position="187"/>
    </location>
</feature>
<dbReference type="OrthoDB" id="429427at2759"/>
<accession>A0A3N2PYS7</accession>
<dbReference type="STRING" id="1314773.A0A3N2PYS7"/>
<protein>
    <recommendedName>
        <fullName evidence="5">Nineteen complex-related protein 2-domain-containing protein</fullName>
    </recommendedName>
</protein>
<dbReference type="EMBL" id="ML119053">
    <property type="protein sequence ID" value="ROT39644.1"/>
    <property type="molecule type" value="Genomic_DNA"/>
</dbReference>
<keyword evidence="1" id="KW-0175">Coiled coil</keyword>
<dbReference type="RefSeq" id="XP_028467450.1">
    <property type="nucleotide sequence ID" value="XM_028613439.1"/>
</dbReference>
<dbReference type="Pfam" id="PF15458">
    <property type="entry name" value="NTR2"/>
    <property type="match status" value="1"/>
</dbReference>
<feature type="compositionally biased region" description="Low complexity" evidence="2">
    <location>
        <begin position="204"/>
        <end position="216"/>
    </location>
</feature>
<feature type="compositionally biased region" description="Acidic residues" evidence="2">
    <location>
        <begin position="281"/>
        <end position="300"/>
    </location>
</feature>
<gene>
    <name evidence="3" type="ORF">SODALDRAFT_349820</name>
</gene>
<dbReference type="InterPro" id="IPR028211">
    <property type="entry name" value="Ntr2"/>
</dbReference>
<reference evidence="3 4" key="1">
    <citation type="journal article" date="2018" name="Mol. Ecol.">
        <title>The obligate alkalophilic soda-lake fungus Sodiomyces alkalinus has shifted to a protein diet.</title>
        <authorList>
            <person name="Grum-Grzhimaylo A.A."/>
            <person name="Falkoski D.L."/>
            <person name="van den Heuvel J."/>
            <person name="Valero-Jimenez C.A."/>
            <person name="Min B."/>
            <person name="Choi I.G."/>
            <person name="Lipzen A."/>
            <person name="Daum C.G."/>
            <person name="Aanen D.K."/>
            <person name="Tsang A."/>
            <person name="Henrissat B."/>
            <person name="Bilanenko E.N."/>
            <person name="de Vries R.P."/>
            <person name="van Kan J.A.L."/>
            <person name="Grigoriev I.V."/>
            <person name="Debets A.J.M."/>
        </authorList>
    </citation>
    <scope>NUCLEOTIDE SEQUENCE [LARGE SCALE GENOMIC DNA]</scope>
    <source>
        <strain evidence="3 4">F11</strain>
    </source>
</reference>
<evidence type="ECO:0000313" key="3">
    <source>
        <dbReference type="EMBL" id="ROT39644.1"/>
    </source>
</evidence>
<dbReference type="GO" id="GO:0071008">
    <property type="term" value="C:U2-type post-mRNA release spliceosomal complex"/>
    <property type="evidence" value="ECO:0007669"/>
    <property type="project" value="InterPro"/>
</dbReference>
<feature type="coiled-coil region" evidence="1">
    <location>
        <begin position="434"/>
        <end position="468"/>
    </location>
</feature>
<feature type="compositionally biased region" description="Basic residues" evidence="2">
    <location>
        <begin position="1"/>
        <end position="12"/>
    </location>
</feature>
<evidence type="ECO:0008006" key="5">
    <source>
        <dbReference type="Google" id="ProtNLM"/>
    </source>
</evidence>
<dbReference type="AlphaFoldDB" id="A0A3N2PYS7"/>
<feature type="compositionally biased region" description="Polar residues" evidence="2">
    <location>
        <begin position="140"/>
        <end position="150"/>
    </location>
</feature>
<feature type="compositionally biased region" description="Acidic residues" evidence="2">
    <location>
        <begin position="370"/>
        <end position="380"/>
    </location>
</feature>
<feature type="compositionally biased region" description="Acidic residues" evidence="2">
    <location>
        <begin position="224"/>
        <end position="234"/>
    </location>
</feature>
<dbReference type="GO" id="GO:0000390">
    <property type="term" value="P:spliceosomal complex disassembly"/>
    <property type="evidence" value="ECO:0007669"/>
    <property type="project" value="InterPro"/>
</dbReference>
<evidence type="ECO:0000256" key="1">
    <source>
        <dbReference type="SAM" id="Coils"/>
    </source>
</evidence>
<sequence>MSSFSSRRKARVIKVDDDDETGLGNPATAAAGDESLKKPVGSSEPTPTAKFTKKPFRQSGLRKSINISEDADETPGDASTSKGTSNAEDEDHGPVVVRPSVGRKKRSSSSRLAFGRNRHSSDGDGDGDGDSASSTVAPKRTTTLSQQALENNAVKKAPLFTQRLPLRRFENDDDDDDGRPRYSKESLAELQNSTPQRPQGEPVSLSSLSLSLSSSSQHGQTQTADDEMELDPSELEGAVIVHESELGRVPAPAPTAASKTTILTDAEIQERKQRRARLALEEEQEEEPDDFISLEDEYPDDPLASARRRKKQQADNNNNNSRLVPEDEDLGEGFDDFVEDGGLSLGKKAEREARDRRRREMAERIQEAEGNSEEDSDDSEAERRAAFEAAQTRSGMDGLAKPRVGLAAGPGRPDEALLQPPSRITPLPELEGCLDGLRVALQNKEVELREKRARVAELKDERAAILQREGEVQSLLDEAGRKYHAALGGRGATVTLPGTVEAGVSPARQIQSVGLSELAVERGLESFGTTPNRRSDVGEEA</sequence>